<evidence type="ECO:0000313" key="1">
    <source>
        <dbReference type="EMBL" id="AWN35678.1"/>
    </source>
</evidence>
<gene>
    <name evidence="1" type="ORF">DK427_07925</name>
</gene>
<accession>A0A2U8VQD5</accession>
<proteinExistence type="predicted"/>
<reference evidence="1 2" key="1">
    <citation type="submission" date="2018-05" db="EMBL/GenBank/DDBJ databases">
        <title>Complete Genome Sequence of Methylobacterium sp. 17Sr1-43.</title>
        <authorList>
            <person name="Srinivasan S."/>
        </authorList>
    </citation>
    <scope>NUCLEOTIDE SEQUENCE [LARGE SCALE GENOMIC DNA]</scope>
    <source>
        <strain evidence="1 2">17Sr1-43</strain>
    </source>
</reference>
<keyword evidence="2" id="KW-1185">Reference proteome</keyword>
<dbReference type="AlphaFoldDB" id="A0A2U8VQD5"/>
<name>A0A2U8VQD5_9HYPH</name>
<protein>
    <submittedName>
        <fullName evidence="1">Uncharacterized protein</fullName>
    </submittedName>
</protein>
<dbReference type="RefSeq" id="WP_109950793.1">
    <property type="nucleotide sequence ID" value="NZ_CP029551.1"/>
</dbReference>
<dbReference type="EMBL" id="CP029551">
    <property type="protein sequence ID" value="AWN35678.1"/>
    <property type="molecule type" value="Genomic_DNA"/>
</dbReference>
<dbReference type="OrthoDB" id="8451987at2"/>
<organism evidence="1 2">
    <name type="scientific">Methylobacterium radiodurans</name>
    <dbReference type="NCBI Taxonomy" id="2202828"/>
    <lineage>
        <taxon>Bacteria</taxon>
        <taxon>Pseudomonadati</taxon>
        <taxon>Pseudomonadota</taxon>
        <taxon>Alphaproteobacteria</taxon>
        <taxon>Hyphomicrobiales</taxon>
        <taxon>Methylobacteriaceae</taxon>
        <taxon>Methylobacterium</taxon>
    </lineage>
</organism>
<sequence>MTDAARFFDKQVAPEFRRFIAAEGALTQAALHGTPDELEAARDDVMQAAWNAATKAHQMGDYAWAEQPRPSWMPANLAGLDRLRDWLQANHCKMLRGIAQPDDVHLLGDVADAFKHAVLTQGRRVPRRITSAAATVTSSTGFGKMAWGEGKFGGVEQVIVTLNDGTERALSCILQNVVDAWRAAMGRPLPPMGE</sequence>
<evidence type="ECO:0000313" key="2">
    <source>
        <dbReference type="Proteomes" id="UP000246058"/>
    </source>
</evidence>
<dbReference type="KEGG" id="meti:DK427_07925"/>
<dbReference type="Proteomes" id="UP000246058">
    <property type="component" value="Chromosome"/>
</dbReference>